<evidence type="ECO:0000259" key="5">
    <source>
        <dbReference type="PROSITE" id="PS50931"/>
    </source>
</evidence>
<organism evidence="6 7">
    <name type="scientific">Massilia hydrophila</name>
    <dbReference type="NCBI Taxonomy" id="3044279"/>
    <lineage>
        <taxon>Bacteria</taxon>
        <taxon>Pseudomonadati</taxon>
        <taxon>Pseudomonadota</taxon>
        <taxon>Betaproteobacteria</taxon>
        <taxon>Burkholderiales</taxon>
        <taxon>Oxalobacteraceae</taxon>
        <taxon>Telluria group</taxon>
        <taxon>Massilia</taxon>
    </lineage>
</organism>
<dbReference type="RefSeq" id="WP_225236958.1">
    <property type="nucleotide sequence ID" value="NZ_JAHYBX010000001.1"/>
</dbReference>
<dbReference type="Gene3D" id="1.10.10.10">
    <property type="entry name" value="Winged helix-like DNA-binding domain superfamily/Winged helix DNA-binding domain"/>
    <property type="match status" value="1"/>
</dbReference>
<keyword evidence="2" id="KW-0805">Transcription regulation</keyword>
<keyword evidence="4" id="KW-0804">Transcription</keyword>
<dbReference type="InterPro" id="IPR036390">
    <property type="entry name" value="WH_DNA-bd_sf"/>
</dbReference>
<evidence type="ECO:0000256" key="2">
    <source>
        <dbReference type="ARBA" id="ARBA00023015"/>
    </source>
</evidence>
<dbReference type="InterPro" id="IPR000847">
    <property type="entry name" value="LysR_HTH_N"/>
</dbReference>
<gene>
    <name evidence="6" type="ORF">LE190_00905</name>
</gene>
<dbReference type="PROSITE" id="PS50931">
    <property type="entry name" value="HTH_LYSR"/>
    <property type="match status" value="1"/>
</dbReference>
<dbReference type="Proteomes" id="UP001198602">
    <property type="component" value="Unassembled WGS sequence"/>
</dbReference>
<sequence length="298" mass="33223">MKPPYARTQSKLDLPDLELVLALHRGRNLAGAAERLGVDTSTVFRSIKRIEKELGELLFERSRQGYAATELGLELAGYAERIESQLEQAREAVLHTGSSPSGTLRITTTDSVMQSVLLPAMAKFALLYPEIELELVASNTLASLSQRDADIAIRATRQPPEHLVGVRLGTLQAAVYASRAYLEAHRHVPDYRDMDWIALDATLPDHPSQRWRRQHLPKVVPRYRMNSVLSVAGAVVHGMGVGVVPLAVFKDNPLVQIVDGPIAELETELWALAHPDTRHLQRMRVMFEFLRTSLGPFM</sequence>
<dbReference type="InterPro" id="IPR036388">
    <property type="entry name" value="WH-like_DNA-bd_sf"/>
</dbReference>
<dbReference type="PANTHER" id="PTHR30537">
    <property type="entry name" value="HTH-TYPE TRANSCRIPTIONAL REGULATOR"/>
    <property type="match status" value="1"/>
</dbReference>
<evidence type="ECO:0000256" key="4">
    <source>
        <dbReference type="ARBA" id="ARBA00023163"/>
    </source>
</evidence>
<accession>A0ABS7Y5X2</accession>
<dbReference type="Gene3D" id="3.40.190.290">
    <property type="match status" value="1"/>
</dbReference>
<dbReference type="PANTHER" id="PTHR30537:SF3">
    <property type="entry name" value="TRANSCRIPTIONAL REGULATORY PROTEIN"/>
    <property type="match status" value="1"/>
</dbReference>
<proteinExistence type="inferred from homology"/>
<keyword evidence="7" id="KW-1185">Reference proteome</keyword>
<reference evidence="6 7" key="1">
    <citation type="submission" date="2021-07" db="EMBL/GenBank/DDBJ databases">
        <title>Characterization of Violacein-producing bacteria and related species.</title>
        <authorList>
            <person name="Wilson H.S."/>
            <person name="De Leon M.E."/>
        </authorList>
    </citation>
    <scope>NUCLEOTIDE SEQUENCE [LARGE SCALE GENOMIC DNA]</scope>
    <source>
        <strain evidence="6 7">HSC-2F05</strain>
    </source>
</reference>
<evidence type="ECO:0000256" key="3">
    <source>
        <dbReference type="ARBA" id="ARBA00023125"/>
    </source>
</evidence>
<dbReference type="InterPro" id="IPR058163">
    <property type="entry name" value="LysR-type_TF_proteobact-type"/>
</dbReference>
<evidence type="ECO:0000256" key="1">
    <source>
        <dbReference type="ARBA" id="ARBA00009437"/>
    </source>
</evidence>
<dbReference type="InterPro" id="IPR005119">
    <property type="entry name" value="LysR_subst-bd"/>
</dbReference>
<dbReference type="SUPFAM" id="SSF53850">
    <property type="entry name" value="Periplasmic binding protein-like II"/>
    <property type="match status" value="1"/>
</dbReference>
<protein>
    <submittedName>
        <fullName evidence="6">LysR family transcriptional regulator</fullName>
    </submittedName>
</protein>
<dbReference type="SUPFAM" id="SSF46785">
    <property type="entry name" value="Winged helix' DNA-binding domain"/>
    <property type="match status" value="1"/>
</dbReference>
<comment type="similarity">
    <text evidence="1">Belongs to the LysR transcriptional regulatory family.</text>
</comment>
<dbReference type="EMBL" id="JAHYBX010000001">
    <property type="protein sequence ID" value="MCA1854487.1"/>
    <property type="molecule type" value="Genomic_DNA"/>
</dbReference>
<dbReference type="Pfam" id="PF00126">
    <property type="entry name" value="HTH_1"/>
    <property type="match status" value="1"/>
</dbReference>
<comment type="caution">
    <text evidence="6">The sequence shown here is derived from an EMBL/GenBank/DDBJ whole genome shotgun (WGS) entry which is preliminary data.</text>
</comment>
<evidence type="ECO:0000313" key="6">
    <source>
        <dbReference type="EMBL" id="MCA1854487.1"/>
    </source>
</evidence>
<dbReference type="Pfam" id="PF03466">
    <property type="entry name" value="LysR_substrate"/>
    <property type="match status" value="1"/>
</dbReference>
<name>A0ABS7Y5X2_9BURK</name>
<evidence type="ECO:0000313" key="7">
    <source>
        <dbReference type="Proteomes" id="UP001198602"/>
    </source>
</evidence>
<keyword evidence="3" id="KW-0238">DNA-binding</keyword>
<feature type="domain" description="HTH lysR-type" evidence="5">
    <location>
        <begin position="12"/>
        <end position="69"/>
    </location>
</feature>